<dbReference type="Proteomes" id="UP001341840">
    <property type="component" value="Unassembled WGS sequence"/>
</dbReference>
<dbReference type="EMBL" id="JASCZI010241778">
    <property type="protein sequence ID" value="MED6206768.1"/>
    <property type="molecule type" value="Genomic_DNA"/>
</dbReference>
<comment type="caution">
    <text evidence="1">The sequence shown here is derived from an EMBL/GenBank/DDBJ whole genome shotgun (WGS) entry which is preliminary data.</text>
</comment>
<reference evidence="1 2" key="1">
    <citation type="journal article" date="2023" name="Plants (Basel)">
        <title>Bridging the Gap: Combining Genomics and Transcriptomics Approaches to Understand Stylosanthes scabra, an Orphan Legume from the Brazilian Caatinga.</title>
        <authorList>
            <person name="Ferreira-Neto J.R.C."/>
            <person name="da Silva M.D."/>
            <person name="Binneck E."/>
            <person name="de Melo N.F."/>
            <person name="da Silva R.H."/>
            <person name="de Melo A.L.T.M."/>
            <person name="Pandolfi V."/>
            <person name="Bustamante F.O."/>
            <person name="Brasileiro-Vidal A.C."/>
            <person name="Benko-Iseppon A.M."/>
        </authorList>
    </citation>
    <scope>NUCLEOTIDE SEQUENCE [LARGE SCALE GENOMIC DNA]</scope>
    <source>
        <tissue evidence="1">Leaves</tissue>
    </source>
</reference>
<dbReference type="SUPFAM" id="SSF52058">
    <property type="entry name" value="L domain-like"/>
    <property type="match status" value="1"/>
</dbReference>
<proteinExistence type="predicted"/>
<sequence>MEVLVDMRLYNCMNCECLPPIGKLPALRFLWINDMDKLERIDGHLCRGGEDQQYHAFPKLEELSIQLKEWAGAQNGDFPCLHKLQIKYIWDSYLVFSFNKVVLHPKQTMEKRKDCLIECLYMLNEVLVLIHSVSNQSIFTNPSPPPSARHQWWASLSNTTKKEATNCI</sequence>
<protein>
    <submittedName>
        <fullName evidence="1">Uncharacterized protein</fullName>
    </submittedName>
</protein>
<dbReference type="Gene3D" id="3.80.10.10">
    <property type="entry name" value="Ribonuclease Inhibitor"/>
    <property type="match status" value="1"/>
</dbReference>
<evidence type="ECO:0000313" key="2">
    <source>
        <dbReference type="Proteomes" id="UP001341840"/>
    </source>
</evidence>
<accession>A0ABU6YDR5</accession>
<keyword evidence="2" id="KW-1185">Reference proteome</keyword>
<gene>
    <name evidence="1" type="ORF">PIB30_029855</name>
</gene>
<evidence type="ECO:0000313" key="1">
    <source>
        <dbReference type="EMBL" id="MED6206768.1"/>
    </source>
</evidence>
<name>A0ABU6YDR5_9FABA</name>
<organism evidence="1 2">
    <name type="scientific">Stylosanthes scabra</name>
    <dbReference type="NCBI Taxonomy" id="79078"/>
    <lineage>
        <taxon>Eukaryota</taxon>
        <taxon>Viridiplantae</taxon>
        <taxon>Streptophyta</taxon>
        <taxon>Embryophyta</taxon>
        <taxon>Tracheophyta</taxon>
        <taxon>Spermatophyta</taxon>
        <taxon>Magnoliopsida</taxon>
        <taxon>eudicotyledons</taxon>
        <taxon>Gunneridae</taxon>
        <taxon>Pentapetalae</taxon>
        <taxon>rosids</taxon>
        <taxon>fabids</taxon>
        <taxon>Fabales</taxon>
        <taxon>Fabaceae</taxon>
        <taxon>Papilionoideae</taxon>
        <taxon>50 kb inversion clade</taxon>
        <taxon>dalbergioids sensu lato</taxon>
        <taxon>Dalbergieae</taxon>
        <taxon>Pterocarpus clade</taxon>
        <taxon>Stylosanthes</taxon>
    </lineage>
</organism>
<dbReference type="InterPro" id="IPR032675">
    <property type="entry name" value="LRR_dom_sf"/>
</dbReference>